<name>A0A2T3B664_AMORE</name>
<dbReference type="FunCoup" id="A0A2T3B664">
    <property type="interactions" value="43"/>
</dbReference>
<dbReference type="GeneID" id="36575530"/>
<accession>A0A2T3B664</accession>
<evidence type="ECO:0000313" key="2">
    <source>
        <dbReference type="Proteomes" id="UP000241818"/>
    </source>
</evidence>
<dbReference type="EMBL" id="KZ679009">
    <property type="protein sequence ID" value="PSS22236.1"/>
    <property type="molecule type" value="Genomic_DNA"/>
</dbReference>
<dbReference type="SUPFAM" id="SSF54637">
    <property type="entry name" value="Thioesterase/thiol ester dehydrase-isomerase"/>
    <property type="match status" value="1"/>
</dbReference>
<dbReference type="AlphaFoldDB" id="A0A2T3B664"/>
<dbReference type="InterPro" id="IPR029069">
    <property type="entry name" value="HotDog_dom_sf"/>
</dbReference>
<dbReference type="InParanoid" id="A0A2T3B664"/>
<reference evidence="1 2" key="1">
    <citation type="journal article" date="2018" name="New Phytol.">
        <title>Comparative genomics and transcriptomics depict ericoid mycorrhizal fungi as versatile saprotrophs and plant mutualists.</title>
        <authorList>
            <person name="Martino E."/>
            <person name="Morin E."/>
            <person name="Grelet G.A."/>
            <person name="Kuo A."/>
            <person name="Kohler A."/>
            <person name="Daghino S."/>
            <person name="Barry K.W."/>
            <person name="Cichocki N."/>
            <person name="Clum A."/>
            <person name="Dockter R.B."/>
            <person name="Hainaut M."/>
            <person name="Kuo R.C."/>
            <person name="LaButti K."/>
            <person name="Lindahl B.D."/>
            <person name="Lindquist E.A."/>
            <person name="Lipzen A."/>
            <person name="Khouja H.R."/>
            <person name="Magnuson J."/>
            <person name="Murat C."/>
            <person name="Ohm R.A."/>
            <person name="Singer S.W."/>
            <person name="Spatafora J.W."/>
            <person name="Wang M."/>
            <person name="Veneault-Fourrey C."/>
            <person name="Henrissat B."/>
            <person name="Grigoriev I.V."/>
            <person name="Martin F.M."/>
            <person name="Perotto S."/>
        </authorList>
    </citation>
    <scope>NUCLEOTIDE SEQUENCE [LARGE SCALE GENOMIC DNA]</scope>
    <source>
        <strain evidence="1 2">ATCC 22711</strain>
    </source>
</reference>
<keyword evidence="2" id="KW-1185">Reference proteome</keyword>
<dbReference type="FunFam" id="3.10.129.10:FF:000103">
    <property type="entry name" value="WGS project CABT00000000 data, contig 2.1"/>
    <property type="match status" value="1"/>
</dbReference>
<gene>
    <name evidence="1" type="ORF">M430DRAFT_41009</name>
</gene>
<proteinExistence type="predicted"/>
<evidence type="ECO:0008006" key="3">
    <source>
        <dbReference type="Google" id="ProtNLM"/>
    </source>
</evidence>
<dbReference type="PANTHER" id="PTHR28152">
    <property type="entry name" value="HYDROXYACYL-THIOESTER DEHYDRATASE TYPE 2, MITOCHONDRIAL"/>
    <property type="match status" value="1"/>
</dbReference>
<dbReference type="OrthoDB" id="3257538at2759"/>
<protein>
    <recommendedName>
        <fullName evidence="3">N-terminal of MaoC-like dehydratase domain-containing protein</fullName>
    </recommendedName>
</protein>
<dbReference type="RefSeq" id="XP_024722391.1">
    <property type="nucleotide sequence ID" value="XM_024867449.1"/>
</dbReference>
<dbReference type="PANTHER" id="PTHR28152:SF2">
    <property type="entry name" value="N-TERMINAL OF MAOC-LIKE DEHYDRATASE DOMAIN-CONTAINING PROTEIN"/>
    <property type="match status" value="1"/>
</dbReference>
<sequence>MSLTLRRLYSSVSSTPSATSIASQFLTKTQTLPPLKQTQFLDANQLQRFSATLSRAELAASLPAHGTLLPPCYHLAYFTPAQPEELLGRDGTDTTFNPPRPFTRRMWAGGELEWCDDAERGLSVGQEVVETTRLLSAVGKKTRAGEEMVVVGVEKTFENEHGVALVDKRNWIFRPEITTPQAPASKPIEVPLPEGKYVRDFVQTPVTLFRFSALTFNAHKIHYNREWCREVEGHRDLVVHGPLNLINMVNLWRDVRGGNAVPRKISYRATSPLYAGEKYRVVMDEEREKVTEVRIVDSYGKIGMVGQIESV</sequence>
<dbReference type="GO" id="GO:0019171">
    <property type="term" value="F:(3R)-hydroxyacyl-[acyl-carrier-protein] dehydratase activity"/>
    <property type="evidence" value="ECO:0007669"/>
    <property type="project" value="TreeGrafter"/>
</dbReference>
<dbReference type="Gene3D" id="3.10.129.10">
    <property type="entry name" value="Hotdog Thioesterase"/>
    <property type="match status" value="2"/>
</dbReference>
<organism evidence="1 2">
    <name type="scientific">Amorphotheca resinae ATCC 22711</name>
    <dbReference type="NCBI Taxonomy" id="857342"/>
    <lineage>
        <taxon>Eukaryota</taxon>
        <taxon>Fungi</taxon>
        <taxon>Dikarya</taxon>
        <taxon>Ascomycota</taxon>
        <taxon>Pezizomycotina</taxon>
        <taxon>Leotiomycetes</taxon>
        <taxon>Helotiales</taxon>
        <taxon>Amorphothecaceae</taxon>
        <taxon>Amorphotheca</taxon>
    </lineage>
</organism>
<dbReference type="InterPro" id="IPR052741">
    <property type="entry name" value="Mitochondrial_HTD2"/>
</dbReference>
<evidence type="ECO:0000313" key="1">
    <source>
        <dbReference type="EMBL" id="PSS22236.1"/>
    </source>
</evidence>
<dbReference type="Proteomes" id="UP000241818">
    <property type="component" value="Unassembled WGS sequence"/>
</dbReference>
<dbReference type="GO" id="GO:0005739">
    <property type="term" value="C:mitochondrion"/>
    <property type="evidence" value="ECO:0007669"/>
    <property type="project" value="TreeGrafter"/>
</dbReference>
<dbReference type="STRING" id="857342.A0A2T3B664"/>